<keyword evidence="3" id="KW-1185">Reference proteome</keyword>
<evidence type="ECO:0000313" key="2">
    <source>
        <dbReference type="EMBL" id="KOX70484.1"/>
    </source>
</evidence>
<sequence>MRSLLAIVGLSFWMSYVLVCPANGIDINILNSDFVYFPDQAEYLKLSIKCPENMILWPGTRRCYREGEQGPCNIALATGTAISIAAYPFDLLHPARADSTSFGYIKLDEADENTDGEWVKIVLHGNSDTLRVPGNYYRLTEIRQKCFEKFSKHQNIENLNTLETTQFLSLKTFLDVIKNISVPSLSWMTHSLCIDQVEQFQSAPGDYYDCPKPFRVLHFSFVFSAQLRHGDTKNEILYQPKIKTNERHFAGRKKRSPNTHQLTIIAKFKSTLFRRIMALYFNDIPFNPFLKFLSQLSITTRHA</sequence>
<gene>
    <name evidence="2" type="ORF">WN51_02540</name>
</gene>
<keyword evidence="1" id="KW-0732">Signal</keyword>
<dbReference type="Proteomes" id="UP000053105">
    <property type="component" value="Unassembled WGS sequence"/>
</dbReference>
<name>A0A0N0BDI3_9HYME</name>
<proteinExistence type="predicted"/>
<accession>A0A0N0BDI3</accession>
<dbReference type="EMBL" id="KQ435859">
    <property type="protein sequence ID" value="KOX70484.1"/>
    <property type="molecule type" value="Genomic_DNA"/>
</dbReference>
<feature type="chain" id="PRO_5005844915" evidence="1">
    <location>
        <begin position="25"/>
        <end position="303"/>
    </location>
</feature>
<evidence type="ECO:0000256" key="1">
    <source>
        <dbReference type="SAM" id="SignalP"/>
    </source>
</evidence>
<protein>
    <submittedName>
        <fullName evidence="2">Uncharacterized protein</fullName>
    </submittedName>
</protein>
<reference evidence="2 3" key="1">
    <citation type="submission" date="2015-07" db="EMBL/GenBank/DDBJ databases">
        <title>The genome of Melipona quadrifasciata.</title>
        <authorList>
            <person name="Pan H."/>
            <person name="Kapheim K."/>
        </authorList>
    </citation>
    <scope>NUCLEOTIDE SEQUENCE [LARGE SCALE GENOMIC DNA]</scope>
    <source>
        <strain evidence="2">0111107301</strain>
        <tissue evidence="2">Whole body</tissue>
    </source>
</reference>
<organism evidence="2 3">
    <name type="scientific">Melipona quadrifasciata</name>
    <dbReference type="NCBI Taxonomy" id="166423"/>
    <lineage>
        <taxon>Eukaryota</taxon>
        <taxon>Metazoa</taxon>
        <taxon>Ecdysozoa</taxon>
        <taxon>Arthropoda</taxon>
        <taxon>Hexapoda</taxon>
        <taxon>Insecta</taxon>
        <taxon>Pterygota</taxon>
        <taxon>Neoptera</taxon>
        <taxon>Endopterygota</taxon>
        <taxon>Hymenoptera</taxon>
        <taxon>Apocrita</taxon>
        <taxon>Aculeata</taxon>
        <taxon>Apoidea</taxon>
        <taxon>Anthophila</taxon>
        <taxon>Apidae</taxon>
        <taxon>Melipona</taxon>
    </lineage>
</organism>
<dbReference type="AlphaFoldDB" id="A0A0N0BDI3"/>
<dbReference type="OrthoDB" id="6328618at2759"/>
<feature type="signal peptide" evidence="1">
    <location>
        <begin position="1"/>
        <end position="24"/>
    </location>
</feature>
<evidence type="ECO:0000313" key="3">
    <source>
        <dbReference type="Proteomes" id="UP000053105"/>
    </source>
</evidence>